<dbReference type="PANTHER" id="PTHR33337">
    <property type="entry name" value="GFA DOMAIN-CONTAINING PROTEIN"/>
    <property type="match status" value="1"/>
</dbReference>
<accession>A0A5B8TZL4</accession>
<gene>
    <name evidence="6" type="ORF">FSW04_00355</name>
</gene>
<dbReference type="PROSITE" id="PS51891">
    <property type="entry name" value="CENP_V_GFA"/>
    <property type="match status" value="1"/>
</dbReference>
<keyword evidence="4" id="KW-0456">Lyase</keyword>
<dbReference type="GO" id="GO:0046872">
    <property type="term" value="F:metal ion binding"/>
    <property type="evidence" value="ECO:0007669"/>
    <property type="project" value="UniProtKB-KW"/>
</dbReference>
<evidence type="ECO:0000313" key="7">
    <source>
        <dbReference type="Proteomes" id="UP000321805"/>
    </source>
</evidence>
<dbReference type="RefSeq" id="WP_146915080.1">
    <property type="nucleotide sequence ID" value="NZ_CP042430.1"/>
</dbReference>
<evidence type="ECO:0000256" key="3">
    <source>
        <dbReference type="ARBA" id="ARBA00022833"/>
    </source>
</evidence>
<dbReference type="AlphaFoldDB" id="A0A5B8TZL4"/>
<dbReference type="Proteomes" id="UP000321805">
    <property type="component" value="Chromosome"/>
</dbReference>
<dbReference type="OrthoDB" id="9786619at2"/>
<dbReference type="InterPro" id="IPR011057">
    <property type="entry name" value="Mss4-like_sf"/>
</dbReference>
<evidence type="ECO:0000259" key="5">
    <source>
        <dbReference type="PROSITE" id="PS51891"/>
    </source>
</evidence>
<feature type="domain" description="CENP-V/GFA" evidence="5">
    <location>
        <begin position="4"/>
        <end position="112"/>
    </location>
</feature>
<reference evidence="6 7" key="1">
    <citation type="journal article" date="2018" name="J. Microbiol.">
        <title>Baekduia soli gen. nov., sp. nov., a novel bacterium isolated from the soil of Baekdu Mountain and proposal of a novel family name, Baekduiaceae fam. nov.</title>
        <authorList>
            <person name="An D.S."/>
            <person name="Siddiqi M.Z."/>
            <person name="Kim K.H."/>
            <person name="Yu H.S."/>
            <person name="Im W.T."/>
        </authorList>
    </citation>
    <scope>NUCLEOTIDE SEQUENCE [LARGE SCALE GENOMIC DNA]</scope>
    <source>
        <strain evidence="6 7">BR7-21</strain>
    </source>
</reference>
<keyword evidence="2" id="KW-0479">Metal-binding</keyword>
<organism evidence="6 7">
    <name type="scientific">Baekduia soli</name>
    <dbReference type="NCBI Taxonomy" id="496014"/>
    <lineage>
        <taxon>Bacteria</taxon>
        <taxon>Bacillati</taxon>
        <taxon>Actinomycetota</taxon>
        <taxon>Thermoleophilia</taxon>
        <taxon>Solirubrobacterales</taxon>
        <taxon>Baekduiaceae</taxon>
        <taxon>Baekduia</taxon>
    </lineage>
</organism>
<comment type="similarity">
    <text evidence="1">Belongs to the Gfa family.</text>
</comment>
<dbReference type="EMBL" id="CP042430">
    <property type="protein sequence ID" value="QEC46168.1"/>
    <property type="molecule type" value="Genomic_DNA"/>
</dbReference>
<name>A0A5B8TZL4_9ACTN</name>
<keyword evidence="7" id="KW-1185">Reference proteome</keyword>
<keyword evidence="3" id="KW-0862">Zinc</keyword>
<evidence type="ECO:0000313" key="6">
    <source>
        <dbReference type="EMBL" id="QEC46168.1"/>
    </source>
</evidence>
<dbReference type="KEGG" id="bsol:FSW04_00355"/>
<dbReference type="Gene3D" id="3.90.1590.10">
    <property type="entry name" value="glutathione-dependent formaldehyde- activating enzyme (gfa)"/>
    <property type="match status" value="1"/>
</dbReference>
<evidence type="ECO:0000256" key="1">
    <source>
        <dbReference type="ARBA" id="ARBA00005495"/>
    </source>
</evidence>
<sequence length="129" mass="14651">MSRREARCRCGQLQAFVEGEPKRVSICHCLSCQRRTGSAFGEQARFSRVGFSHSGEFREWERVSDDGQPRSYWFCPICGSTVWYATDEGEVAIPVGALADPTFPPPTRSVWERRKHAWVHPPAAADRHD</sequence>
<dbReference type="GO" id="GO:0016846">
    <property type="term" value="F:carbon-sulfur lyase activity"/>
    <property type="evidence" value="ECO:0007669"/>
    <property type="project" value="InterPro"/>
</dbReference>
<protein>
    <submittedName>
        <fullName evidence="6">GFA family protein</fullName>
    </submittedName>
</protein>
<evidence type="ECO:0000256" key="2">
    <source>
        <dbReference type="ARBA" id="ARBA00022723"/>
    </source>
</evidence>
<dbReference type="Pfam" id="PF04828">
    <property type="entry name" value="GFA"/>
    <property type="match status" value="1"/>
</dbReference>
<proteinExistence type="inferred from homology"/>
<dbReference type="SUPFAM" id="SSF51316">
    <property type="entry name" value="Mss4-like"/>
    <property type="match status" value="1"/>
</dbReference>
<evidence type="ECO:0000256" key="4">
    <source>
        <dbReference type="ARBA" id="ARBA00023239"/>
    </source>
</evidence>
<dbReference type="PANTHER" id="PTHR33337:SF40">
    <property type="entry name" value="CENP-V_GFA DOMAIN-CONTAINING PROTEIN-RELATED"/>
    <property type="match status" value="1"/>
</dbReference>
<dbReference type="InterPro" id="IPR006913">
    <property type="entry name" value="CENP-V/GFA"/>
</dbReference>